<dbReference type="PANTHER" id="PTHR37984">
    <property type="entry name" value="PROTEIN CBG26694"/>
    <property type="match status" value="1"/>
</dbReference>
<dbReference type="InterPro" id="IPR043502">
    <property type="entry name" value="DNA/RNA_pol_sf"/>
</dbReference>
<reference evidence="1 2" key="1">
    <citation type="journal article" date="2018" name="Nat. Ecol. Evol.">
        <title>Shark genomes provide insights into elasmobranch evolution and the origin of vertebrates.</title>
        <authorList>
            <person name="Hara Y"/>
            <person name="Yamaguchi K"/>
            <person name="Onimaru K"/>
            <person name="Kadota M"/>
            <person name="Koyanagi M"/>
            <person name="Keeley SD"/>
            <person name="Tatsumi K"/>
            <person name="Tanaka K"/>
            <person name="Motone F"/>
            <person name="Kageyama Y"/>
            <person name="Nozu R"/>
            <person name="Adachi N"/>
            <person name="Nishimura O"/>
            <person name="Nakagawa R"/>
            <person name="Tanegashima C"/>
            <person name="Kiyatake I"/>
            <person name="Matsumoto R"/>
            <person name="Murakumo K"/>
            <person name="Nishida K"/>
            <person name="Terakita A"/>
            <person name="Kuratani S"/>
            <person name="Sato K"/>
            <person name="Hyodo S Kuraku.S."/>
        </authorList>
    </citation>
    <scope>NUCLEOTIDE SEQUENCE [LARGE SCALE GENOMIC DNA]</scope>
</reference>
<evidence type="ECO:0000313" key="2">
    <source>
        <dbReference type="Proteomes" id="UP000287033"/>
    </source>
</evidence>
<name>A0A401SY64_CHIPU</name>
<dbReference type="EMBL" id="BEZZ01000687">
    <property type="protein sequence ID" value="GCC35341.1"/>
    <property type="molecule type" value="Genomic_DNA"/>
</dbReference>
<gene>
    <name evidence="1" type="ORF">chiPu_0013824</name>
</gene>
<protein>
    <submittedName>
        <fullName evidence="1">Uncharacterized protein</fullName>
    </submittedName>
</protein>
<accession>A0A401SY64</accession>
<proteinExistence type="predicted"/>
<sequence>MSLPEILDNYKDAFEGTLWEMEVVEVKLQLKWEVCSRSLKICPGLYTIRPKVEAELERLVNLGASEPVTPREQAIPIIPVLKTDGTVRICGDFKLAVQPALTYDQYPLPLIEDVFSDLERGKKF</sequence>
<evidence type="ECO:0000313" key="1">
    <source>
        <dbReference type="EMBL" id="GCC35341.1"/>
    </source>
</evidence>
<dbReference type="Proteomes" id="UP000287033">
    <property type="component" value="Unassembled WGS sequence"/>
</dbReference>
<dbReference type="Gene3D" id="3.10.10.10">
    <property type="entry name" value="HIV Type 1 Reverse Transcriptase, subunit A, domain 1"/>
    <property type="match status" value="1"/>
</dbReference>
<dbReference type="AlphaFoldDB" id="A0A401SY64"/>
<dbReference type="STRING" id="137246.A0A401SY64"/>
<dbReference type="PANTHER" id="PTHR37984:SF13">
    <property type="entry name" value="RIBONUCLEASE H"/>
    <property type="match status" value="1"/>
</dbReference>
<dbReference type="SUPFAM" id="SSF56672">
    <property type="entry name" value="DNA/RNA polymerases"/>
    <property type="match status" value="1"/>
</dbReference>
<dbReference type="OrthoDB" id="775972at2759"/>
<dbReference type="InterPro" id="IPR050951">
    <property type="entry name" value="Retrovirus_Pol_polyprotein"/>
</dbReference>
<keyword evidence="2" id="KW-1185">Reference proteome</keyword>
<organism evidence="1 2">
    <name type="scientific">Chiloscyllium punctatum</name>
    <name type="common">Brownbanded bambooshark</name>
    <name type="synonym">Hemiscyllium punctatum</name>
    <dbReference type="NCBI Taxonomy" id="137246"/>
    <lineage>
        <taxon>Eukaryota</taxon>
        <taxon>Metazoa</taxon>
        <taxon>Chordata</taxon>
        <taxon>Craniata</taxon>
        <taxon>Vertebrata</taxon>
        <taxon>Chondrichthyes</taxon>
        <taxon>Elasmobranchii</taxon>
        <taxon>Galeomorphii</taxon>
        <taxon>Galeoidea</taxon>
        <taxon>Orectolobiformes</taxon>
        <taxon>Hemiscylliidae</taxon>
        <taxon>Chiloscyllium</taxon>
    </lineage>
</organism>
<comment type="caution">
    <text evidence="1">The sequence shown here is derived from an EMBL/GenBank/DDBJ whole genome shotgun (WGS) entry which is preliminary data.</text>
</comment>